<comment type="subcellular location">
    <subcellularLocation>
        <location evidence="1">Nucleus</location>
    </subcellularLocation>
</comment>
<gene>
    <name evidence="11" type="ORF">g.165</name>
</gene>
<evidence type="ECO:0000256" key="2">
    <source>
        <dbReference type="ARBA" id="ARBA00004718"/>
    </source>
</evidence>
<evidence type="ECO:0000256" key="6">
    <source>
        <dbReference type="ARBA" id="ARBA00026003"/>
    </source>
</evidence>
<dbReference type="InterPro" id="IPR000594">
    <property type="entry name" value="ThiF_NAD_FAD-bd"/>
</dbReference>
<dbReference type="GO" id="GO:0016925">
    <property type="term" value="P:protein sumoylation"/>
    <property type="evidence" value="ECO:0007669"/>
    <property type="project" value="TreeGrafter"/>
</dbReference>
<evidence type="ECO:0000313" key="11">
    <source>
        <dbReference type="EMBL" id="JAT21749.1"/>
    </source>
</evidence>
<sequence>SRLAALHLAHLPVAPGALGCLSSSTPASFFTWSLNSLGRESHCRHLNQKRSHLISKMVEANQSNLTEDEADLYDRQIRLWGLDSQKRLRASTVLLIGLKGLGAEFCKNIVLAGIKAITLLDDNDSTKEDTFYQFLIPREQIGTNRAVASHQRAQRLNPMVEVKVDKESIDKKPDDFFSQFSVVVATDCSLEQLLRINKICHKANVKFYCADVFGFYGYMFADLQTQEYADEKTVVKNVVKAAGNKKQKLDDVEMVKVTVKETQQYSTLEESLKITEKIKERPARTAADTIPFFLLQVLLKFRTEQGRNPQASTREKDLELLKKLRDSEMKDIGLSVEKIPDEYLLTVFSQVSPACAILGGELAHEVIKTLSQKGEPHNNFFFFNPVRNHGIVIKN</sequence>
<evidence type="ECO:0000256" key="4">
    <source>
        <dbReference type="ARBA" id="ARBA00022786"/>
    </source>
</evidence>
<dbReference type="Pfam" id="PF00899">
    <property type="entry name" value="ThiF"/>
    <property type="match status" value="1"/>
</dbReference>
<dbReference type="InterPro" id="IPR035985">
    <property type="entry name" value="Ubiquitin-activating_enz"/>
</dbReference>
<dbReference type="AlphaFoldDB" id="A0A1B6LDH4"/>
<evidence type="ECO:0000256" key="5">
    <source>
        <dbReference type="ARBA" id="ARBA00023242"/>
    </source>
</evidence>
<evidence type="ECO:0000256" key="1">
    <source>
        <dbReference type="ARBA" id="ARBA00004123"/>
    </source>
</evidence>
<keyword evidence="5" id="KW-0539">Nucleus</keyword>
<dbReference type="PANTHER" id="PTHR10953:SF162">
    <property type="entry name" value="SUMO-ACTIVATING ENZYME SUBUNIT 1"/>
    <property type="match status" value="1"/>
</dbReference>
<reference evidence="11" key="1">
    <citation type="submission" date="2015-11" db="EMBL/GenBank/DDBJ databases">
        <title>De novo transcriptome assembly of four potential Pierce s Disease insect vectors from Arizona vineyards.</title>
        <authorList>
            <person name="Tassone E.E."/>
        </authorList>
    </citation>
    <scope>NUCLEOTIDE SEQUENCE</scope>
</reference>
<dbReference type="Gene3D" id="3.40.50.720">
    <property type="entry name" value="NAD(P)-binding Rossmann-like Domain"/>
    <property type="match status" value="1"/>
</dbReference>
<organism evidence="11">
    <name type="scientific">Graphocephala atropunctata</name>
    <dbReference type="NCBI Taxonomy" id="36148"/>
    <lineage>
        <taxon>Eukaryota</taxon>
        <taxon>Metazoa</taxon>
        <taxon>Ecdysozoa</taxon>
        <taxon>Arthropoda</taxon>
        <taxon>Hexapoda</taxon>
        <taxon>Insecta</taxon>
        <taxon>Pterygota</taxon>
        <taxon>Neoptera</taxon>
        <taxon>Paraneoptera</taxon>
        <taxon>Hemiptera</taxon>
        <taxon>Auchenorrhyncha</taxon>
        <taxon>Membracoidea</taxon>
        <taxon>Cicadellidae</taxon>
        <taxon>Cicadellinae</taxon>
        <taxon>Cicadellini</taxon>
        <taxon>Graphocephala</taxon>
    </lineage>
</organism>
<accession>A0A1B6LDH4</accession>
<dbReference type="InterPro" id="IPR045886">
    <property type="entry name" value="ThiF/MoeB/HesA"/>
</dbReference>
<dbReference type="EMBL" id="GEBQ01018228">
    <property type="protein sequence ID" value="JAT21749.1"/>
    <property type="molecule type" value="Transcribed_RNA"/>
</dbReference>
<comment type="pathway">
    <text evidence="2">Protein modification; protein sumoylation.</text>
</comment>
<evidence type="ECO:0000256" key="8">
    <source>
        <dbReference type="ARBA" id="ARBA00044354"/>
    </source>
</evidence>
<evidence type="ECO:0000256" key="7">
    <source>
        <dbReference type="ARBA" id="ARBA00044187"/>
    </source>
</evidence>
<keyword evidence="9" id="KW-0732">Signal</keyword>
<feature type="domain" description="THIF-type NAD/FAD binding fold" evidence="10">
    <location>
        <begin position="73"/>
        <end position="389"/>
    </location>
</feature>
<dbReference type="GO" id="GO:0031510">
    <property type="term" value="C:SUMO activating enzyme complex"/>
    <property type="evidence" value="ECO:0007669"/>
    <property type="project" value="TreeGrafter"/>
</dbReference>
<dbReference type="GO" id="GO:0019948">
    <property type="term" value="F:SUMO activating enzyme activity"/>
    <property type="evidence" value="ECO:0007669"/>
    <property type="project" value="TreeGrafter"/>
</dbReference>
<evidence type="ECO:0000259" key="10">
    <source>
        <dbReference type="Pfam" id="PF00899"/>
    </source>
</evidence>
<protein>
    <recommendedName>
        <fullName evidence="7">SUMO-activating enzyme subunit 1</fullName>
    </recommendedName>
    <alternativeName>
        <fullName evidence="8">Ubiquitin-like 1-activating enzyme E1A</fullName>
    </alternativeName>
</protein>
<comment type="similarity">
    <text evidence="3">Belongs to the ubiquitin-activating E1 family.</text>
</comment>
<keyword evidence="4" id="KW-0833">Ubl conjugation pathway</keyword>
<feature type="signal peptide" evidence="9">
    <location>
        <begin position="1"/>
        <end position="19"/>
    </location>
</feature>
<evidence type="ECO:0000256" key="3">
    <source>
        <dbReference type="ARBA" id="ARBA00005673"/>
    </source>
</evidence>
<name>A0A1B6LDH4_9HEMI</name>
<dbReference type="GO" id="GO:0005737">
    <property type="term" value="C:cytoplasm"/>
    <property type="evidence" value="ECO:0007669"/>
    <property type="project" value="TreeGrafter"/>
</dbReference>
<dbReference type="FunFam" id="3.40.50.720:FF:000744">
    <property type="entry name" value="Smt3 activating enzyme 1"/>
    <property type="match status" value="1"/>
</dbReference>
<evidence type="ECO:0000256" key="9">
    <source>
        <dbReference type="SAM" id="SignalP"/>
    </source>
</evidence>
<feature type="chain" id="PRO_5008587324" description="SUMO-activating enzyme subunit 1" evidence="9">
    <location>
        <begin position="20"/>
        <end position="395"/>
    </location>
</feature>
<proteinExistence type="inferred from homology"/>
<dbReference type="PRINTS" id="PR01849">
    <property type="entry name" value="UBIQUITINACT"/>
</dbReference>
<comment type="subunit">
    <text evidence="6">Heterodimer of SAE1 and UBA2/SAE2. The heterodimer corresponds to the two domains that are encoded on a single polypeptide chain in ubiquitin-activating enzyme E1. Interacts with UBE2I.</text>
</comment>
<dbReference type="PANTHER" id="PTHR10953">
    <property type="entry name" value="UBIQUITIN-ACTIVATING ENZYME E1"/>
    <property type="match status" value="1"/>
</dbReference>
<dbReference type="CDD" id="cd01492">
    <property type="entry name" value="Aos1_SUMO"/>
    <property type="match status" value="1"/>
</dbReference>
<feature type="non-terminal residue" evidence="11">
    <location>
        <position position="1"/>
    </location>
</feature>
<dbReference type="SUPFAM" id="SSF69572">
    <property type="entry name" value="Activating enzymes of the ubiquitin-like proteins"/>
    <property type="match status" value="1"/>
</dbReference>
<dbReference type="InterPro" id="IPR000011">
    <property type="entry name" value="UBQ/SUMO-activ_enz_E1-like"/>
</dbReference>